<keyword evidence="1" id="KW-0812">Transmembrane</keyword>
<feature type="transmembrane region" description="Helical" evidence="1">
    <location>
        <begin position="32"/>
        <end position="52"/>
    </location>
</feature>
<feature type="transmembrane region" description="Helical" evidence="1">
    <location>
        <begin position="7"/>
        <end position="26"/>
    </location>
</feature>
<proteinExistence type="predicted"/>
<reference evidence="2" key="1">
    <citation type="submission" date="2021-06" db="EMBL/GenBank/DDBJ databases">
        <title>Halomicroarcula sp. F24A a new haloarchaeum isolated from saline soil.</title>
        <authorList>
            <person name="Duran-Viseras A."/>
            <person name="Sanchez-Porro C."/>
            <person name="Ventosa A."/>
        </authorList>
    </citation>
    <scope>NUCLEOTIDE SEQUENCE</scope>
    <source>
        <strain evidence="2">F24A</strain>
    </source>
</reference>
<gene>
    <name evidence="2" type="ORF">EGD98_09840</name>
</gene>
<evidence type="ECO:0000313" key="3">
    <source>
        <dbReference type="Proteomes" id="UP000783863"/>
    </source>
</evidence>
<dbReference type="RefSeq" id="WP_220588205.1">
    <property type="nucleotide sequence ID" value="NZ_RKLQ01000002.1"/>
</dbReference>
<evidence type="ECO:0000256" key="1">
    <source>
        <dbReference type="SAM" id="Phobius"/>
    </source>
</evidence>
<dbReference type="AlphaFoldDB" id="A0A8J7YEF7"/>
<sequence>MNTKRILLADCGSGLLILLLGGLAISPTTLGQVWWIAVVTTLLSGAATYADEQRLEGASVRRRLTVYLGTVVLLGALLVGVVAATPLGPGLVLSTAVAGFGLATLVNRVVFGVVYPIPQRRLRRAEKYSM</sequence>
<keyword evidence="1" id="KW-1133">Transmembrane helix</keyword>
<accession>A0A8J7YEF7</accession>
<keyword evidence="3" id="KW-1185">Reference proteome</keyword>
<protein>
    <submittedName>
        <fullName evidence="2">Uncharacterized protein</fullName>
    </submittedName>
</protein>
<evidence type="ECO:0000313" key="2">
    <source>
        <dbReference type="EMBL" id="MBX0303967.1"/>
    </source>
</evidence>
<dbReference type="EMBL" id="RKLQ01000002">
    <property type="protein sequence ID" value="MBX0303967.1"/>
    <property type="molecule type" value="Genomic_DNA"/>
</dbReference>
<dbReference type="Proteomes" id="UP000783863">
    <property type="component" value="Unassembled WGS sequence"/>
</dbReference>
<keyword evidence="1" id="KW-0472">Membrane</keyword>
<organism evidence="2 3">
    <name type="scientific">Haloarcula salinisoli</name>
    <dbReference type="NCBI Taxonomy" id="2487746"/>
    <lineage>
        <taxon>Archaea</taxon>
        <taxon>Methanobacteriati</taxon>
        <taxon>Methanobacteriota</taxon>
        <taxon>Stenosarchaea group</taxon>
        <taxon>Halobacteria</taxon>
        <taxon>Halobacteriales</taxon>
        <taxon>Haloarculaceae</taxon>
        <taxon>Haloarcula</taxon>
    </lineage>
</organism>
<feature type="transmembrane region" description="Helical" evidence="1">
    <location>
        <begin position="64"/>
        <end position="85"/>
    </location>
</feature>
<comment type="caution">
    <text evidence="2">The sequence shown here is derived from an EMBL/GenBank/DDBJ whole genome shotgun (WGS) entry which is preliminary data.</text>
</comment>
<name>A0A8J7YEF7_9EURY</name>
<feature type="transmembrane region" description="Helical" evidence="1">
    <location>
        <begin position="91"/>
        <end position="117"/>
    </location>
</feature>